<evidence type="ECO:0000313" key="2">
    <source>
        <dbReference type="Proteomes" id="UP001178507"/>
    </source>
</evidence>
<dbReference type="AlphaFoldDB" id="A0AA36ITS6"/>
<proteinExistence type="predicted"/>
<comment type="caution">
    <text evidence="1">The sequence shown here is derived from an EMBL/GenBank/DDBJ whole genome shotgun (WGS) entry which is preliminary data.</text>
</comment>
<accession>A0AA36ITS6</accession>
<dbReference type="EMBL" id="CAUJNA010002402">
    <property type="protein sequence ID" value="CAJ1392751.1"/>
    <property type="molecule type" value="Genomic_DNA"/>
</dbReference>
<sequence>MPPRRAARLACLCLGFASAAFGFSAPAWWRRGWAKRPGSAAEAELLAQLAVRLQPKAELKELFRRFPAPEGWGGHYLEPDLALHGVLKDPEAALFVEYDGRLGVLDPRGSERHRTGCGEERSAAVICAAGVICRAGEPRCS</sequence>
<keyword evidence="2" id="KW-1185">Reference proteome</keyword>
<dbReference type="Proteomes" id="UP001178507">
    <property type="component" value="Unassembled WGS sequence"/>
</dbReference>
<name>A0AA36ITS6_9DINO</name>
<gene>
    <name evidence="1" type="ORF">EVOR1521_LOCUS17768</name>
</gene>
<evidence type="ECO:0000313" key="1">
    <source>
        <dbReference type="EMBL" id="CAJ1392751.1"/>
    </source>
</evidence>
<organism evidence="1 2">
    <name type="scientific">Effrenium voratum</name>
    <dbReference type="NCBI Taxonomy" id="2562239"/>
    <lineage>
        <taxon>Eukaryota</taxon>
        <taxon>Sar</taxon>
        <taxon>Alveolata</taxon>
        <taxon>Dinophyceae</taxon>
        <taxon>Suessiales</taxon>
        <taxon>Symbiodiniaceae</taxon>
        <taxon>Effrenium</taxon>
    </lineage>
</organism>
<protein>
    <submittedName>
        <fullName evidence="1">Uncharacterized protein</fullName>
    </submittedName>
</protein>
<reference evidence="1" key="1">
    <citation type="submission" date="2023-08" db="EMBL/GenBank/DDBJ databases">
        <authorList>
            <person name="Chen Y."/>
            <person name="Shah S."/>
            <person name="Dougan E. K."/>
            <person name="Thang M."/>
            <person name="Chan C."/>
        </authorList>
    </citation>
    <scope>NUCLEOTIDE SEQUENCE</scope>
</reference>